<evidence type="ECO:0000256" key="1">
    <source>
        <dbReference type="SAM" id="MobiDB-lite"/>
    </source>
</evidence>
<feature type="region of interest" description="Disordered" evidence="1">
    <location>
        <begin position="458"/>
        <end position="482"/>
    </location>
</feature>
<dbReference type="STRING" id="390270.SAMN04488005_0842"/>
<protein>
    <recommendedName>
        <fullName evidence="4">Type IV pilus biogenesis protein PilP</fullName>
    </recommendedName>
</protein>
<organism evidence="2 3">
    <name type="scientific">Yoonia tamlensis</name>
    <dbReference type="NCBI Taxonomy" id="390270"/>
    <lineage>
        <taxon>Bacteria</taxon>
        <taxon>Pseudomonadati</taxon>
        <taxon>Pseudomonadota</taxon>
        <taxon>Alphaproteobacteria</taxon>
        <taxon>Rhodobacterales</taxon>
        <taxon>Paracoccaceae</taxon>
        <taxon>Yoonia</taxon>
    </lineage>
</organism>
<sequence length="852" mass="88444">MTIHFALLLSFEGIELLHRAKRGWKQVGTVSVEDDNLDEALAGLRAKALKIAPDGLATKLIIPMDQIKYLAIDSTQTNLDDIHAALDGATPYDLNELVIDYERSGGRTHIAAVARETLQEAQAFASAHKFNPVAFVAVPEPFTFQKEVFFGPTSEAVQILGAGVAVERDHLPVMKVGTRVKSRVLIMDPLPDAIAQTEADTALALPPQPVADLAPVADIPVPRVDPPLEQRAIDRIIPEFAATHVALAAIVPETPAPVAAAPAARVIWVDRTVPEHWPAPVEITPPAAAARPVLAQDPAFADISRMDPIIAEFRPDMPAAPKPVLTAIAPDIPAAATGAVLTATKPQFAVQPRKKAPVVALGLAASVAAAAAVFAWSQWGALGPQETAGATSVTVTTQAAPAPDAPTVTAEAAPHVPALDIFPMAPPAMRPALVVMPAPLSAPSSRVEPQRVVAAQIETPPQFSTQDSQTPTERGADQPAGQVLSPAEAQAAYEATGVWQRAPRLFDTPRIASQAAVTLPDIGATPQRAAQPAPLSHDAMAPDLSFLAPVNPPAPDVVFEVDENGHIVPTADGALTPEGAVVYAGLPDLPMRVRPALTDEQLATMAALADVPDGVVVILGSPDIVPPTRPDDLVPQAAQDETAADGTPTAGAVGLDGLEDDAAQLAGLAPPEGIARPRPRPDDLVPPAATEDPATPDITAVLESIIAEDGSQPFIDTTEQAVATSLRPTARPRNFATVVAAARERLAAQPAAAPTPAPAAAAPVAPQNYAPVPGGVAVAATQEGVIRLREINLIGIYGRPNAPRALVRLANGRYAHVEVGSSLDGGQVTAIGNGVLNYVKRGRTIVLEVPGD</sequence>
<keyword evidence="3" id="KW-1185">Reference proteome</keyword>
<evidence type="ECO:0000313" key="3">
    <source>
        <dbReference type="Proteomes" id="UP000199478"/>
    </source>
</evidence>
<name>A0A1I6G0E2_9RHOB</name>
<dbReference type="RefSeq" id="WP_090196815.1">
    <property type="nucleotide sequence ID" value="NZ_FOYP01000001.1"/>
</dbReference>
<dbReference type="OrthoDB" id="7870459at2"/>
<accession>A0A1I6G0E2</accession>
<feature type="compositionally biased region" description="Polar residues" evidence="1">
    <location>
        <begin position="459"/>
        <end position="472"/>
    </location>
</feature>
<dbReference type="EMBL" id="FOYP01000001">
    <property type="protein sequence ID" value="SFR35610.1"/>
    <property type="molecule type" value="Genomic_DNA"/>
</dbReference>
<dbReference type="Proteomes" id="UP000199478">
    <property type="component" value="Unassembled WGS sequence"/>
</dbReference>
<reference evidence="3" key="1">
    <citation type="submission" date="2016-10" db="EMBL/GenBank/DDBJ databases">
        <authorList>
            <person name="Varghese N."/>
            <person name="Submissions S."/>
        </authorList>
    </citation>
    <scope>NUCLEOTIDE SEQUENCE [LARGE SCALE GENOMIC DNA]</scope>
    <source>
        <strain evidence="3">DSM 26879</strain>
    </source>
</reference>
<gene>
    <name evidence="2" type="ORF">SAMN04488005_0842</name>
</gene>
<evidence type="ECO:0008006" key="4">
    <source>
        <dbReference type="Google" id="ProtNLM"/>
    </source>
</evidence>
<evidence type="ECO:0000313" key="2">
    <source>
        <dbReference type="EMBL" id="SFR35610.1"/>
    </source>
</evidence>
<feature type="region of interest" description="Disordered" evidence="1">
    <location>
        <begin position="627"/>
        <end position="655"/>
    </location>
</feature>
<feature type="region of interest" description="Disordered" evidence="1">
    <location>
        <begin position="669"/>
        <end position="695"/>
    </location>
</feature>
<proteinExistence type="predicted"/>
<dbReference type="AlphaFoldDB" id="A0A1I6G0E2"/>
<feature type="compositionally biased region" description="Low complexity" evidence="1">
    <location>
        <begin position="685"/>
        <end position="695"/>
    </location>
</feature>